<dbReference type="GO" id="GO:0016020">
    <property type="term" value="C:membrane"/>
    <property type="evidence" value="ECO:0007669"/>
    <property type="project" value="UniProtKB-SubCell"/>
</dbReference>
<comment type="similarity">
    <text evidence="5">Belongs to the SAT4 family.</text>
</comment>
<protein>
    <submittedName>
        <fullName evidence="8">Integral membrane protein Pth11-like protein</fullName>
    </submittedName>
</protein>
<name>A0A7T7BH72_PENDI</name>
<organism evidence="8 9">
    <name type="scientific">Penicillium digitatum</name>
    <name type="common">Green mold</name>
    <dbReference type="NCBI Taxonomy" id="36651"/>
    <lineage>
        <taxon>Eukaryota</taxon>
        <taxon>Fungi</taxon>
        <taxon>Dikarya</taxon>
        <taxon>Ascomycota</taxon>
        <taxon>Pezizomycotina</taxon>
        <taxon>Eurotiomycetes</taxon>
        <taxon>Eurotiomycetidae</taxon>
        <taxon>Eurotiales</taxon>
        <taxon>Aspergillaceae</taxon>
        <taxon>Penicillium</taxon>
    </lineage>
</organism>
<feature type="transmembrane region" description="Helical" evidence="6">
    <location>
        <begin position="178"/>
        <end position="200"/>
    </location>
</feature>
<keyword evidence="3 6" id="KW-1133">Transmembrane helix</keyword>
<dbReference type="VEuPathDB" id="FungiDB:PDIP_20690"/>
<dbReference type="PANTHER" id="PTHR33048:SF163">
    <property type="entry name" value="INTEGRAL MEMBRANE PROTEIN (AFU_ORTHOLOGUE AFUA_8G05510)"/>
    <property type="match status" value="1"/>
</dbReference>
<dbReference type="GeneID" id="26230392"/>
<feature type="domain" description="Rhodopsin" evidence="7">
    <location>
        <begin position="37"/>
        <end position="275"/>
    </location>
</feature>
<dbReference type="Pfam" id="PF20684">
    <property type="entry name" value="Fung_rhodopsin"/>
    <property type="match status" value="1"/>
</dbReference>
<evidence type="ECO:0000256" key="3">
    <source>
        <dbReference type="ARBA" id="ARBA00022989"/>
    </source>
</evidence>
<dbReference type="InterPro" id="IPR052337">
    <property type="entry name" value="SAT4-like"/>
</dbReference>
<dbReference type="PANTHER" id="PTHR33048">
    <property type="entry name" value="PTH11-LIKE INTEGRAL MEMBRANE PROTEIN (AFU_ORTHOLOGUE AFUA_5G11245)"/>
    <property type="match status" value="1"/>
</dbReference>
<evidence type="ECO:0000313" key="9">
    <source>
        <dbReference type="Proteomes" id="UP000595662"/>
    </source>
</evidence>
<feature type="transmembrane region" description="Helical" evidence="6">
    <location>
        <begin position="20"/>
        <end position="40"/>
    </location>
</feature>
<reference evidence="8 9" key="1">
    <citation type="submission" date="2020-08" db="EMBL/GenBank/DDBJ databases">
        <title>The completed genome sequence of the pathogenic ascomycete fungus Penicillium digitatum.</title>
        <authorList>
            <person name="Wang M."/>
        </authorList>
    </citation>
    <scope>NUCLEOTIDE SEQUENCE [LARGE SCALE GENOMIC DNA]</scope>
    <source>
        <strain evidence="8 9">PdW03</strain>
    </source>
</reference>
<evidence type="ECO:0000259" key="7">
    <source>
        <dbReference type="Pfam" id="PF20684"/>
    </source>
</evidence>
<dbReference type="AlphaFoldDB" id="A0A7T7BH72"/>
<dbReference type="VEuPathDB" id="FungiDB:PDIP_20700"/>
<feature type="transmembrane region" description="Helical" evidence="6">
    <location>
        <begin position="212"/>
        <end position="234"/>
    </location>
</feature>
<evidence type="ECO:0000256" key="6">
    <source>
        <dbReference type="SAM" id="Phobius"/>
    </source>
</evidence>
<evidence type="ECO:0000256" key="2">
    <source>
        <dbReference type="ARBA" id="ARBA00022692"/>
    </source>
</evidence>
<evidence type="ECO:0000313" key="8">
    <source>
        <dbReference type="EMBL" id="QQK39649.1"/>
    </source>
</evidence>
<dbReference type="InterPro" id="IPR049326">
    <property type="entry name" value="Rhodopsin_dom_fungi"/>
</dbReference>
<dbReference type="EMBL" id="CP060774">
    <property type="protein sequence ID" value="QQK39649.1"/>
    <property type="molecule type" value="Genomic_DNA"/>
</dbReference>
<comment type="subcellular location">
    <subcellularLocation>
        <location evidence="1">Membrane</location>
        <topology evidence="1">Multi-pass membrane protein</topology>
    </subcellularLocation>
</comment>
<accession>A0A7T7BH72</accession>
<keyword evidence="2 6" id="KW-0812">Transmembrane</keyword>
<keyword evidence="4 6" id="KW-0472">Membrane</keyword>
<sequence>MALGEPPPGIDLYADRGPVKIAPVIATYVIAVIAVGLRFYSRVRVQAVRIAADDWLIAAALLVLSAGFALVVVASGNPGLGKHIWVVPHTQAEDVMHTLFAFVLLYLVSNPLIKLSILLFYRRIFGMTNSMWFCVFLSVGYFMSGMVSYLVCCRPVSYNWTQFTDPNGGRCVYDIYKFYISYAAVNVATDVSILMVPMPIVWKLQMPRTQKILVCGILLIGGFVCVTSFVRIYYIHFLRAHDYTWVVGNVFLWSSIEPSIGILCACLPTLHPMIRSVISRVFGISSNRQRPLDWDETLLTTRDVQVEMSGVRREYGEDGQITPRGHTVPPKASVIGLEGYRMLMQISEGHRTVTHRIAISATSVSLEVIINCGYIFYGPRIPEWDHRRRSTDSTSIYQTSRAASLRINKALFVPGLPSRHVRPLWTAEPAVSMEPRGTQTLAPTNDFASNFIRNGATIYLQGLLLHGGY</sequence>
<feature type="transmembrane region" description="Helical" evidence="6">
    <location>
        <begin position="95"/>
        <end position="121"/>
    </location>
</feature>
<feature type="transmembrane region" description="Helical" evidence="6">
    <location>
        <begin position="52"/>
        <end position="75"/>
    </location>
</feature>
<feature type="transmembrane region" description="Helical" evidence="6">
    <location>
        <begin position="133"/>
        <end position="158"/>
    </location>
</feature>
<evidence type="ECO:0000256" key="4">
    <source>
        <dbReference type="ARBA" id="ARBA00023136"/>
    </source>
</evidence>
<evidence type="ECO:0000256" key="1">
    <source>
        <dbReference type="ARBA" id="ARBA00004141"/>
    </source>
</evidence>
<dbReference type="RefSeq" id="XP_065955611.1">
    <property type="nucleotide sequence ID" value="XM_066100211.1"/>
</dbReference>
<proteinExistence type="inferred from homology"/>
<dbReference type="Proteomes" id="UP000595662">
    <property type="component" value="Chromosome 1"/>
</dbReference>
<gene>
    <name evidence="8" type="ORF">Pdw03_2503</name>
</gene>
<evidence type="ECO:0000256" key="5">
    <source>
        <dbReference type="ARBA" id="ARBA00038359"/>
    </source>
</evidence>
<feature type="transmembrane region" description="Helical" evidence="6">
    <location>
        <begin position="246"/>
        <end position="270"/>
    </location>
</feature>